<reference evidence="6" key="2">
    <citation type="submission" date="2023-01" db="EMBL/GenBank/DDBJ databases">
        <authorList>
            <person name="Sun Q."/>
            <person name="Evtushenko L."/>
        </authorList>
    </citation>
    <scope>NUCLEOTIDE SEQUENCE</scope>
    <source>
        <strain evidence="6">VKM Ac-2007</strain>
    </source>
</reference>
<dbReference type="RefSeq" id="WP_271222414.1">
    <property type="nucleotide sequence ID" value="NZ_BAAAVD010000018.1"/>
</dbReference>
<name>A0A9W6IB06_9ACTN</name>
<dbReference type="InterPro" id="IPR019734">
    <property type="entry name" value="TPR_rpt"/>
</dbReference>
<gene>
    <name evidence="6" type="ORF">GCM10017600_75770</name>
</gene>
<organism evidence="6 7">
    <name type="scientific">Streptosporangium carneum</name>
    <dbReference type="NCBI Taxonomy" id="47481"/>
    <lineage>
        <taxon>Bacteria</taxon>
        <taxon>Bacillati</taxon>
        <taxon>Actinomycetota</taxon>
        <taxon>Actinomycetes</taxon>
        <taxon>Streptosporangiales</taxon>
        <taxon>Streptosporangiaceae</taxon>
        <taxon>Streptosporangium</taxon>
    </lineage>
</organism>
<dbReference type="SMART" id="SM01043">
    <property type="entry name" value="BTAD"/>
    <property type="match status" value="1"/>
</dbReference>
<evidence type="ECO:0000256" key="2">
    <source>
        <dbReference type="ARBA" id="ARBA00023125"/>
    </source>
</evidence>
<dbReference type="InterPro" id="IPR005158">
    <property type="entry name" value="BTAD"/>
</dbReference>
<dbReference type="InterPro" id="IPR027417">
    <property type="entry name" value="P-loop_NTPase"/>
</dbReference>
<reference evidence="6" key="1">
    <citation type="journal article" date="2014" name="Int. J. Syst. Evol. Microbiol.">
        <title>Complete genome sequence of Corynebacterium casei LMG S-19264T (=DSM 44701T), isolated from a smear-ripened cheese.</title>
        <authorList>
            <consortium name="US DOE Joint Genome Institute (JGI-PGF)"/>
            <person name="Walter F."/>
            <person name="Albersmeier A."/>
            <person name="Kalinowski J."/>
            <person name="Ruckert C."/>
        </authorList>
    </citation>
    <scope>NUCLEOTIDE SEQUENCE</scope>
    <source>
        <strain evidence="6">VKM Ac-2007</strain>
    </source>
</reference>
<evidence type="ECO:0000256" key="4">
    <source>
        <dbReference type="SAM" id="MobiDB-lite"/>
    </source>
</evidence>
<comment type="caution">
    <text evidence="6">The sequence shown here is derived from an EMBL/GenBank/DDBJ whole genome shotgun (WGS) entry which is preliminary data.</text>
</comment>
<dbReference type="GO" id="GO:0003677">
    <property type="term" value="F:DNA binding"/>
    <property type="evidence" value="ECO:0007669"/>
    <property type="project" value="UniProtKB-UniRule"/>
</dbReference>
<feature type="DNA-binding region" description="OmpR/PhoB-type" evidence="3">
    <location>
        <begin position="1"/>
        <end position="98"/>
    </location>
</feature>
<dbReference type="EMBL" id="BSEV01000029">
    <property type="protein sequence ID" value="GLK14165.1"/>
    <property type="molecule type" value="Genomic_DNA"/>
</dbReference>
<dbReference type="PANTHER" id="PTHR10098:SF108">
    <property type="entry name" value="TETRATRICOPEPTIDE REPEAT PROTEIN 28"/>
    <property type="match status" value="1"/>
</dbReference>
<keyword evidence="2 3" id="KW-0238">DNA-binding</keyword>
<dbReference type="Gene3D" id="3.40.50.300">
    <property type="entry name" value="P-loop containing nucleotide triphosphate hydrolases"/>
    <property type="match status" value="1"/>
</dbReference>
<dbReference type="SMART" id="SM00028">
    <property type="entry name" value="TPR"/>
    <property type="match status" value="9"/>
</dbReference>
<comment type="similarity">
    <text evidence="1">Belongs to the AfsR/DnrI/RedD regulatory family.</text>
</comment>
<dbReference type="Proteomes" id="UP001143474">
    <property type="component" value="Unassembled WGS sequence"/>
</dbReference>
<protein>
    <submittedName>
        <fullName evidence="6">SARP family transcriptional regulator</fullName>
    </submittedName>
</protein>
<dbReference type="Gene3D" id="1.25.40.10">
    <property type="entry name" value="Tetratricopeptide repeat domain"/>
    <property type="match status" value="3"/>
</dbReference>
<dbReference type="PRINTS" id="PR00364">
    <property type="entry name" value="DISEASERSIST"/>
</dbReference>
<dbReference type="SUPFAM" id="SSF48452">
    <property type="entry name" value="TPR-like"/>
    <property type="match status" value="3"/>
</dbReference>
<accession>A0A9W6IB06</accession>
<dbReference type="Pfam" id="PF13424">
    <property type="entry name" value="TPR_12"/>
    <property type="match status" value="3"/>
</dbReference>
<evidence type="ECO:0000313" key="6">
    <source>
        <dbReference type="EMBL" id="GLK14165.1"/>
    </source>
</evidence>
<dbReference type="Gene3D" id="1.10.10.10">
    <property type="entry name" value="Winged helix-like DNA-binding domain superfamily/Winged helix DNA-binding domain"/>
    <property type="match status" value="1"/>
</dbReference>
<dbReference type="Pfam" id="PF00486">
    <property type="entry name" value="Trans_reg_C"/>
    <property type="match status" value="1"/>
</dbReference>
<evidence type="ECO:0000259" key="5">
    <source>
        <dbReference type="PROSITE" id="PS51755"/>
    </source>
</evidence>
<dbReference type="GO" id="GO:0000160">
    <property type="term" value="P:phosphorelay signal transduction system"/>
    <property type="evidence" value="ECO:0007669"/>
    <property type="project" value="InterPro"/>
</dbReference>
<dbReference type="GO" id="GO:0006355">
    <property type="term" value="P:regulation of DNA-templated transcription"/>
    <property type="evidence" value="ECO:0007669"/>
    <property type="project" value="InterPro"/>
</dbReference>
<sequence>MFEFRMLALGASLVLHAEGREHVLGPPKEQLILAILLLSPGRTVTVDAIVDHVWAERPPPKARDALASYVSRLRRRLRDALGDKVRIVARGSTYLLAVEAEAVDLHRFRNLRRQAKAILESGDPEHAVRLFRAAEELWPGDALAGLPGAWARRMARTLGEERRDVQRERVELELRMGRHAEVLDELHHLLALHPTDETIAAHLMTALYRSDRRVDALGVYRRIRRDLVTETATEPGQRLRDLHRRILGGDSDLAVTPVYRRGGVKPQPNTLPRDVPHFTGREPEIDAVNAMRRGHSGNLVVAIQGMPGVGKSALGTHIAHALAAHYPDAHLYLDLRAHDPVRPPLDAAAALFALLRMLDVPASRIPRSLGERASVWHAELAYRRTIVVLDDAAGPEQVRPLISASSPGLTLVTSRARFDGVADVRSVSLGVLPASDAVKLVRRLAGEDTEPGKVDEVVRLCGGLPLAITLRAGRITTGPSESASLLPGSSGTAHGLDGDNREIDSAFELSYRDLTTRQRLVFRRLGLHPCREATVVVAAVLGDVTVAQAQEVVDVLLRHHLLQEVRPARYRFHDLIRAYARERAWRDDSESENRRAVTRLLDHYRRAVETAVQTLEPGGEAGEADRGDEGESSASPGRRWLEEEWSDVLQLAEYAAAHEWKGHCARLMRLMAGYLDTEGHWEDAAAGHGLALRACRELGDVGGVAQASLDLGFARFRTGWHEEALRHTREALVVYRSIGDRHAEARTLDQIGFISWASARYREALAHHEEAGAIFRAMRDTRGEADALGHSGIVYWHLGRYQGSLDLFGRALAAYRRVGDRRGEAKTLNNMGDVQRHRGYHRDAVELYQESLKIFKEIAGRQNHAILHKNLGDVHQYKGEFASALECYRTAMTTFQETGDRRSKADILNSIGSTYLRMGAPGESMVHFQRAEELADEIADLYEKVRALVGIADVHSAAGAYTPALDVCREALAIARTIGDLYHEAQVHKRMADVFFYLRDSDSARIFWRQALYLFDYLDLLEAEEVRIRLQALGGVL</sequence>
<dbReference type="PROSITE" id="PS51755">
    <property type="entry name" value="OMPR_PHOB"/>
    <property type="match status" value="1"/>
</dbReference>
<keyword evidence="7" id="KW-1185">Reference proteome</keyword>
<proteinExistence type="inferred from homology"/>
<dbReference type="InterPro" id="IPR016032">
    <property type="entry name" value="Sig_transdc_resp-reg_C-effctor"/>
</dbReference>
<feature type="domain" description="OmpR/PhoB-type" evidence="5">
    <location>
        <begin position="1"/>
        <end position="98"/>
    </location>
</feature>
<dbReference type="InterPro" id="IPR036388">
    <property type="entry name" value="WH-like_DNA-bd_sf"/>
</dbReference>
<evidence type="ECO:0000256" key="3">
    <source>
        <dbReference type="PROSITE-ProRule" id="PRU01091"/>
    </source>
</evidence>
<dbReference type="PANTHER" id="PTHR10098">
    <property type="entry name" value="RAPSYN-RELATED"/>
    <property type="match status" value="1"/>
</dbReference>
<dbReference type="InterPro" id="IPR001867">
    <property type="entry name" value="OmpR/PhoB-type_DNA-bd"/>
</dbReference>
<dbReference type="CDD" id="cd15831">
    <property type="entry name" value="BTAD"/>
    <property type="match status" value="1"/>
</dbReference>
<dbReference type="Pfam" id="PF03704">
    <property type="entry name" value="BTAD"/>
    <property type="match status" value="1"/>
</dbReference>
<evidence type="ECO:0000256" key="1">
    <source>
        <dbReference type="ARBA" id="ARBA00005820"/>
    </source>
</evidence>
<dbReference type="InterPro" id="IPR011990">
    <property type="entry name" value="TPR-like_helical_dom_sf"/>
</dbReference>
<dbReference type="SMART" id="SM00862">
    <property type="entry name" value="Trans_reg_C"/>
    <property type="match status" value="1"/>
</dbReference>
<feature type="region of interest" description="Disordered" evidence="4">
    <location>
        <begin position="612"/>
        <end position="637"/>
    </location>
</feature>
<dbReference type="SUPFAM" id="SSF52540">
    <property type="entry name" value="P-loop containing nucleoside triphosphate hydrolases"/>
    <property type="match status" value="1"/>
</dbReference>
<dbReference type="SUPFAM" id="SSF46894">
    <property type="entry name" value="C-terminal effector domain of the bipartite response regulators"/>
    <property type="match status" value="1"/>
</dbReference>
<evidence type="ECO:0000313" key="7">
    <source>
        <dbReference type="Proteomes" id="UP001143474"/>
    </source>
</evidence>
<dbReference type="AlphaFoldDB" id="A0A9W6IB06"/>